<organism evidence="3">
    <name type="scientific">uncultured prokaryote</name>
    <dbReference type="NCBI Taxonomy" id="198431"/>
    <lineage>
        <taxon>unclassified sequences</taxon>
        <taxon>environmental samples</taxon>
    </lineage>
</organism>
<evidence type="ECO:0000259" key="2">
    <source>
        <dbReference type="Pfam" id="PF02371"/>
    </source>
</evidence>
<dbReference type="NCBIfam" id="NF033542">
    <property type="entry name" value="transpos_IS110"/>
    <property type="match status" value="1"/>
</dbReference>
<accession>A0A0H5PWW8</accession>
<dbReference type="InterPro" id="IPR003346">
    <property type="entry name" value="Transposase_20"/>
</dbReference>
<dbReference type="GO" id="GO:0006313">
    <property type="term" value="P:DNA transposition"/>
    <property type="evidence" value="ECO:0007669"/>
    <property type="project" value="InterPro"/>
</dbReference>
<reference evidence="3" key="2">
    <citation type="submission" date="2015-07" db="EMBL/GenBank/DDBJ databases">
        <title>Plasmids, circular viruses and viroids from rat gut.</title>
        <authorList>
            <person name="Jorgensen T.J."/>
            <person name="Hansen M.A."/>
            <person name="Xu Z."/>
            <person name="Tabak M.A."/>
            <person name="Sorensen S.J."/>
            <person name="Hansen L.H."/>
        </authorList>
    </citation>
    <scope>NUCLEOTIDE SEQUENCE</scope>
    <source>
        <strain evidence="3">RGFK0046</strain>
    </source>
</reference>
<evidence type="ECO:0000259" key="1">
    <source>
        <dbReference type="Pfam" id="PF01548"/>
    </source>
</evidence>
<protein>
    <submittedName>
        <fullName evidence="3">Uncharacterized protein</fullName>
    </submittedName>
</protein>
<dbReference type="Pfam" id="PF02371">
    <property type="entry name" value="Transposase_20"/>
    <property type="match status" value="1"/>
</dbReference>
<dbReference type="AlphaFoldDB" id="A0A0H5PWW8"/>
<proteinExistence type="predicted"/>
<feature type="domain" description="Transposase IS110-like N-terminal" evidence="1">
    <location>
        <begin position="11"/>
        <end position="149"/>
    </location>
</feature>
<dbReference type="GO" id="GO:0003677">
    <property type="term" value="F:DNA binding"/>
    <property type="evidence" value="ECO:0007669"/>
    <property type="project" value="InterPro"/>
</dbReference>
<dbReference type="Pfam" id="PF01548">
    <property type="entry name" value="DEDD_Tnp_IS110"/>
    <property type="match status" value="1"/>
</dbReference>
<reference evidence="3" key="1">
    <citation type="submission" date="2015-06" db="EMBL/GenBank/DDBJ databases">
        <authorList>
            <person name="Joergensen T."/>
        </authorList>
    </citation>
    <scope>NUCLEOTIDE SEQUENCE</scope>
    <source>
        <strain evidence="3">RGFK0046</strain>
    </source>
</reference>
<evidence type="ECO:0000313" key="3">
    <source>
        <dbReference type="EMBL" id="CRY93680.1"/>
    </source>
</evidence>
<sequence length="344" mass="38388">MDNHTQYSGFAGVDLAKKIMQIHFVTEDGEITDRQVKRAEFLDFFRNRSKCLIGMEACGASQDWARKLEAMGHEVHLMSPKAVKPFVSGQKNDHNDAIGIYKAMFNGVRRVPVKSTEIRDLQTLRRIRSQVAKDRIKEINHVRGLLAEYGIVMGRSVAAFNKGISSALVNLKERGGVSPLVAEELRTTVESIKTKTERQKRLDREIEQLARGCKNYENFLKTPGVGPFTAAMLCVLLCDPDIFANGRQFAAYIGLAPRSRGSGGKNVVIGIPSKFNCDSESRAVFVECAQALTRYKNKSPWIEGILRRKPKKVAVIAIANKLARQVWAMANKGESFKQMTILTA</sequence>
<dbReference type="InterPro" id="IPR047650">
    <property type="entry name" value="Transpos_IS110"/>
</dbReference>
<dbReference type="PANTHER" id="PTHR33055">
    <property type="entry name" value="TRANSPOSASE FOR INSERTION SEQUENCE ELEMENT IS1111A"/>
    <property type="match status" value="1"/>
</dbReference>
<dbReference type="EMBL" id="LN852738">
    <property type="protein sequence ID" value="CRY93680.1"/>
    <property type="molecule type" value="Genomic_DNA"/>
</dbReference>
<dbReference type="InterPro" id="IPR002525">
    <property type="entry name" value="Transp_IS110-like_N"/>
</dbReference>
<dbReference type="GO" id="GO:0004803">
    <property type="term" value="F:transposase activity"/>
    <property type="evidence" value="ECO:0007669"/>
    <property type="project" value="InterPro"/>
</dbReference>
<dbReference type="PANTHER" id="PTHR33055:SF3">
    <property type="entry name" value="PUTATIVE TRANSPOSASE FOR IS117-RELATED"/>
    <property type="match status" value="1"/>
</dbReference>
<name>A0A0H5PWW8_9ZZZZ</name>
<feature type="domain" description="Transposase IS116/IS110/IS902 C-terminal" evidence="2">
    <location>
        <begin position="218"/>
        <end position="297"/>
    </location>
</feature>